<keyword evidence="4" id="KW-0067">ATP-binding</keyword>
<evidence type="ECO:0000259" key="7">
    <source>
        <dbReference type="PROSITE" id="PS51194"/>
    </source>
</evidence>
<evidence type="ECO:0000256" key="4">
    <source>
        <dbReference type="ARBA" id="ARBA00022840"/>
    </source>
</evidence>
<dbReference type="PROSITE" id="PS51194">
    <property type="entry name" value="HELICASE_CTER"/>
    <property type="match status" value="1"/>
</dbReference>
<evidence type="ECO:0000256" key="2">
    <source>
        <dbReference type="ARBA" id="ARBA00022801"/>
    </source>
</evidence>
<dbReference type="InterPro" id="IPR050615">
    <property type="entry name" value="ATP-dep_DNA_Helicase"/>
</dbReference>
<feature type="region of interest" description="Disordered" evidence="5">
    <location>
        <begin position="481"/>
        <end position="516"/>
    </location>
</feature>
<dbReference type="SUPFAM" id="SSF52540">
    <property type="entry name" value="P-loop containing nucleoside triphosphate hydrolases"/>
    <property type="match status" value="1"/>
</dbReference>
<organism evidence="8 9">
    <name type="scientific">Natrialba taiwanensis DSM 12281</name>
    <dbReference type="NCBI Taxonomy" id="1230458"/>
    <lineage>
        <taxon>Archaea</taxon>
        <taxon>Methanobacteriati</taxon>
        <taxon>Methanobacteriota</taxon>
        <taxon>Stenosarchaea group</taxon>
        <taxon>Halobacteria</taxon>
        <taxon>Halobacteriales</taxon>
        <taxon>Natrialbaceae</taxon>
        <taxon>Natrialba</taxon>
    </lineage>
</organism>
<keyword evidence="1" id="KW-0547">Nucleotide-binding</keyword>
<dbReference type="EMBL" id="AOIL01000012">
    <property type="protein sequence ID" value="ELY95861.1"/>
    <property type="molecule type" value="Genomic_DNA"/>
</dbReference>
<dbReference type="PANTHER" id="PTHR11274:SF0">
    <property type="entry name" value="GENERAL TRANSCRIPTION AND DNA REPAIR FACTOR IIH HELICASE SUBUNIT XPB"/>
    <property type="match status" value="1"/>
</dbReference>
<dbReference type="GO" id="GO:0016787">
    <property type="term" value="F:hydrolase activity"/>
    <property type="evidence" value="ECO:0007669"/>
    <property type="project" value="UniProtKB-KW"/>
</dbReference>
<name>M0ABU1_9EURY</name>
<evidence type="ECO:0000256" key="3">
    <source>
        <dbReference type="ARBA" id="ARBA00022806"/>
    </source>
</evidence>
<evidence type="ECO:0000256" key="5">
    <source>
        <dbReference type="SAM" id="MobiDB-lite"/>
    </source>
</evidence>
<dbReference type="InterPro" id="IPR040699">
    <property type="entry name" value="XPB_DRD"/>
</dbReference>
<dbReference type="InterPro" id="IPR001650">
    <property type="entry name" value="Helicase_C-like"/>
</dbReference>
<dbReference type="Pfam" id="PF00271">
    <property type="entry name" value="Helicase_C"/>
    <property type="match status" value="1"/>
</dbReference>
<keyword evidence="2" id="KW-0378">Hydrolase</keyword>
<feature type="region of interest" description="Disordered" evidence="5">
    <location>
        <begin position="1"/>
        <end position="48"/>
    </location>
</feature>
<dbReference type="SMART" id="SM00487">
    <property type="entry name" value="DEXDc"/>
    <property type="match status" value="1"/>
</dbReference>
<dbReference type="STRING" id="1230458.C484_02669"/>
<keyword evidence="9" id="KW-1185">Reference proteome</keyword>
<dbReference type="CDD" id="cd17926">
    <property type="entry name" value="DEXHc_RE"/>
    <property type="match status" value="1"/>
</dbReference>
<proteinExistence type="predicted"/>
<feature type="domain" description="Helicase ATP-binding" evidence="6">
    <location>
        <begin position="144"/>
        <end position="288"/>
    </location>
</feature>
<sequence length="545" mass="59793">MTRTSDTSPVELHYEDGTVRLPELDPATAESLRRTVSDSELERDPRTDGWRVPAFRYAALRRGLAALETDSEADSAVGIDDRVLDLPALSASSSGSDSESSPGSDSDPVLHSAYELRAYQREALTDWLETDRWADVPAPGDDGPLARARAPAGILELPTGSGKTVIALAAIERLAVPTLVVVPTIDLLEQWERELEREFNCPIGRFGGGEQRLEPITVSTYDSAYLKADAVGDRFGLVVFDEVHHLGGEGYREIARLLAAPARLGLTATFERPDEAHEIVAEIVGPLVHRVAVDELAGDHLAAYDLKRLEVSLTPAERAEYDEKQQVFADYLARSNIRMQSGSDYRELVKRSGNDPEAREALLARQRAREIARGSEAKLDALQDILDDHRDDRIIIFTAYNDLAYDVSERFLVPTITHQTGAAERREILDRFRDGTYSRIATSNVLDEGVDVPDANVAVVLSGSGSEREFTQRLGRVLRPKSGGELGADGVVDASVSESEDEGNTEKTKRNEEKDEIAAARAGRAILYEVVSAETSEENTAERRS</sequence>
<dbReference type="GO" id="GO:0140097">
    <property type="term" value="F:catalytic activity, acting on DNA"/>
    <property type="evidence" value="ECO:0007669"/>
    <property type="project" value="UniProtKB-ARBA"/>
</dbReference>
<dbReference type="InterPro" id="IPR006935">
    <property type="entry name" value="Helicase/UvrB_N"/>
</dbReference>
<dbReference type="Gene3D" id="6.10.140.1180">
    <property type="match status" value="1"/>
</dbReference>
<evidence type="ECO:0000256" key="1">
    <source>
        <dbReference type="ARBA" id="ARBA00022741"/>
    </source>
</evidence>
<gene>
    <name evidence="8" type="ORF">C484_02669</name>
</gene>
<protein>
    <submittedName>
        <fullName evidence="8">Type III restriction protein res subunit</fullName>
    </submittedName>
</protein>
<dbReference type="InterPro" id="IPR027417">
    <property type="entry name" value="P-loop_NTPase"/>
</dbReference>
<dbReference type="PANTHER" id="PTHR11274">
    <property type="entry name" value="RAD25/XP-B DNA REPAIR HELICASE"/>
    <property type="match status" value="1"/>
</dbReference>
<evidence type="ECO:0000313" key="9">
    <source>
        <dbReference type="Proteomes" id="UP000011648"/>
    </source>
</evidence>
<dbReference type="InterPro" id="IPR014001">
    <property type="entry name" value="Helicase_ATP-bd"/>
</dbReference>
<feature type="domain" description="Helicase C-terminal" evidence="7">
    <location>
        <begin position="378"/>
        <end position="538"/>
    </location>
</feature>
<reference evidence="8 9" key="1">
    <citation type="journal article" date="2014" name="PLoS Genet.">
        <title>Phylogenetically driven sequencing of extremely halophilic archaea reveals strategies for static and dynamic osmo-response.</title>
        <authorList>
            <person name="Becker E.A."/>
            <person name="Seitzer P.M."/>
            <person name="Tritt A."/>
            <person name="Larsen D."/>
            <person name="Krusor M."/>
            <person name="Yao A.I."/>
            <person name="Wu D."/>
            <person name="Madern D."/>
            <person name="Eisen J.A."/>
            <person name="Darling A.E."/>
            <person name="Facciotti M.T."/>
        </authorList>
    </citation>
    <scope>NUCLEOTIDE SEQUENCE [LARGE SCALE GENOMIC DNA]</scope>
    <source>
        <strain evidence="8 9">DSM 12281</strain>
    </source>
</reference>
<feature type="compositionally biased region" description="Basic and acidic residues" evidence="5">
    <location>
        <begin position="504"/>
        <end position="516"/>
    </location>
</feature>
<dbReference type="PATRIC" id="fig|1230458.4.peg.528"/>
<dbReference type="SMART" id="SM00490">
    <property type="entry name" value="HELICc"/>
    <property type="match status" value="1"/>
</dbReference>
<feature type="compositionally biased region" description="Basic and acidic residues" evidence="5">
    <location>
        <begin position="31"/>
        <end position="48"/>
    </location>
</feature>
<dbReference type="AlphaFoldDB" id="M0ABU1"/>
<dbReference type="GO" id="GO:0003677">
    <property type="term" value="F:DNA binding"/>
    <property type="evidence" value="ECO:0007669"/>
    <property type="project" value="InterPro"/>
</dbReference>
<dbReference type="Proteomes" id="UP000011648">
    <property type="component" value="Unassembled WGS sequence"/>
</dbReference>
<dbReference type="Pfam" id="PF18458">
    <property type="entry name" value="XPB_DRD"/>
    <property type="match status" value="1"/>
</dbReference>
<accession>M0ABU1</accession>
<dbReference type="Pfam" id="PF04851">
    <property type="entry name" value="ResIII"/>
    <property type="match status" value="1"/>
</dbReference>
<feature type="compositionally biased region" description="Low complexity" evidence="5">
    <location>
        <begin position="90"/>
        <end position="107"/>
    </location>
</feature>
<feature type="region of interest" description="Disordered" evidence="5">
    <location>
        <begin position="90"/>
        <end position="109"/>
    </location>
</feature>
<dbReference type="GO" id="GO:0004386">
    <property type="term" value="F:helicase activity"/>
    <property type="evidence" value="ECO:0007669"/>
    <property type="project" value="UniProtKB-KW"/>
</dbReference>
<dbReference type="Gene3D" id="3.40.50.300">
    <property type="entry name" value="P-loop containing nucleotide triphosphate hydrolases"/>
    <property type="match status" value="2"/>
</dbReference>
<evidence type="ECO:0000259" key="6">
    <source>
        <dbReference type="PROSITE" id="PS51192"/>
    </source>
</evidence>
<dbReference type="GO" id="GO:0005524">
    <property type="term" value="F:ATP binding"/>
    <property type="evidence" value="ECO:0007669"/>
    <property type="project" value="UniProtKB-KW"/>
</dbReference>
<evidence type="ECO:0000313" key="8">
    <source>
        <dbReference type="EMBL" id="ELY95861.1"/>
    </source>
</evidence>
<keyword evidence="3" id="KW-0347">Helicase</keyword>
<dbReference type="PROSITE" id="PS51192">
    <property type="entry name" value="HELICASE_ATP_BIND_1"/>
    <property type="match status" value="1"/>
</dbReference>
<comment type="caution">
    <text evidence="8">The sequence shown here is derived from an EMBL/GenBank/DDBJ whole genome shotgun (WGS) entry which is preliminary data.</text>
</comment>